<reference evidence="2" key="1">
    <citation type="submission" date="2016-05" db="EMBL/GenBank/DDBJ databases">
        <authorList>
            <person name="Naeem Raeece"/>
        </authorList>
    </citation>
    <scope>NUCLEOTIDE SEQUENCE [LARGE SCALE GENOMIC DNA]</scope>
</reference>
<organism evidence="1 2">
    <name type="scientific">Plasmodium ovale wallikeri</name>
    <dbReference type="NCBI Taxonomy" id="864142"/>
    <lineage>
        <taxon>Eukaryota</taxon>
        <taxon>Sar</taxon>
        <taxon>Alveolata</taxon>
        <taxon>Apicomplexa</taxon>
        <taxon>Aconoidasida</taxon>
        <taxon>Haemosporida</taxon>
        <taxon>Plasmodiidae</taxon>
        <taxon>Plasmodium</taxon>
        <taxon>Plasmodium (Plasmodium)</taxon>
    </lineage>
</organism>
<dbReference type="Proteomes" id="UP000078550">
    <property type="component" value="Unassembled WGS sequence"/>
</dbReference>
<evidence type="ECO:0000313" key="2">
    <source>
        <dbReference type="Proteomes" id="UP000078550"/>
    </source>
</evidence>
<proteinExistence type="predicted"/>
<name>A0A1A8YZG5_PLAOA</name>
<evidence type="ECO:0000313" key="1">
    <source>
        <dbReference type="EMBL" id="SBT36995.1"/>
    </source>
</evidence>
<accession>A0A1A8YZG5</accession>
<gene>
    <name evidence="1" type="ORF">POVWA2_032730</name>
</gene>
<sequence length="395" mass="45354">MSKTRKRRKRPQVEVVSSGCGLKWMWSQVDVVSSGSGYKSEWSRVEVASHAKRKFSKHTPAALKPSSLRVRSDKNNFNDIINRYFPNRVLKKGKYPRYIHEKDQVEEKSNVPSGESCTPGGRYYLSSRAERRATLLRGENQKGINITNRGNGNRHVERVERVARVELDQNDGLIKQDAEQQLSISKEEHDVQKYKNRLHKKLWIALKRSNEEEFERHYNVLSMHPMKDEVSFSILLHGRLIISKGNKLEECFKILNEMKTNRIHCSLIRLNERLLYSYYELRKLNAQPNRKQWMKVLRTVWFTAALIKARRQKFILRKVKNGNINDPTSLGNFNNIFSIHSLEALYSENRDPLLKRGATTVGAVEAVEAVEAVGAVDAVEAVGAVDAVEAAEGKV</sequence>
<dbReference type="EMBL" id="FLRE01000127">
    <property type="protein sequence ID" value="SBT36995.1"/>
    <property type="molecule type" value="Genomic_DNA"/>
</dbReference>
<dbReference type="AlphaFoldDB" id="A0A1A8YZG5"/>
<protein>
    <submittedName>
        <fullName evidence="1">Uncharacterized protein</fullName>
    </submittedName>
</protein>